<keyword evidence="1" id="KW-1133">Transmembrane helix</keyword>
<dbReference type="AlphaFoldDB" id="A0A225NR52"/>
<evidence type="ECO:0000313" key="2">
    <source>
        <dbReference type="EMBL" id="OWU77342.1"/>
    </source>
</evidence>
<name>A0A225NR52_9RHOB</name>
<protein>
    <submittedName>
        <fullName evidence="2">Uncharacterized protein</fullName>
    </submittedName>
</protein>
<keyword evidence="3" id="KW-1185">Reference proteome</keyword>
<organism evidence="2 3">
    <name type="scientific">Marinibacterium profundimaris</name>
    <dbReference type="NCBI Taxonomy" id="1679460"/>
    <lineage>
        <taxon>Bacteria</taxon>
        <taxon>Pseudomonadati</taxon>
        <taxon>Pseudomonadota</taxon>
        <taxon>Alphaproteobacteria</taxon>
        <taxon>Rhodobacterales</taxon>
        <taxon>Paracoccaceae</taxon>
        <taxon>Marinibacterium</taxon>
    </lineage>
</organism>
<evidence type="ECO:0000256" key="1">
    <source>
        <dbReference type="SAM" id="Phobius"/>
    </source>
</evidence>
<reference evidence="2 3" key="1">
    <citation type="submission" date="2013-04" db="EMBL/GenBank/DDBJ databases">
        <title>Oceanicola sp. 22II1-22F33 Genome Sequencing.</title>
        <authorList>
            <person name="Lai Q."/>
            <person name="Li G."/>
            <person name="Shao Z."/>
        </authorList>
    </citation>
    <scope>NUCLEOTIDE SEQUENCE [LARGE SCALE GENOMIC DNA]</scope>
    <source>
        <strain evidence="2 3">22II1-22F33</strain>
    </source>
</reference>
<dbReference type="Proteomes" id="UP000215377">
    <property type="component" value="Unassembled WGS sequence"/>
</dbReference>
<sequence>MMRSGAIGIALTDLFVSASAALMLVLAVLRPDPPVTTPLQADITAHCTETGGLPALEIPGDPPILVESPADLAALPARLDLPPRMFYALALAGGPGRTVPASCLAWASADLVRALNRQVASPGYDGPPAIFSLGPLALDP</sequence>
<keyword evidence="1" id="KW-0812">Transmembrane</keyword>
<comment type="caution">
    <text evidence="2">The sequence shown here is derived from an EMBL/GenBank/DDBJ whole genome shotgun (WGS) entry which is preliminary data.</text>
</comment>
<dbReference type="EMBL" id="AQQR01000001">
    <property type="protein sequence ID" value="OWU77342.1"/>
    <property type="molecule type" value="Genomic_DNA"/>
</dbReference>
<keyword evidence="1" id="KW-0472">Membrane</keyword>
<gene>
    <name evidence="2" type="ORF">ATO3_01040</name>
</gene>
<dbReference type="RefSeq" id="WP_088647945.1">
    <property type="nucleotide sequence ID" value="NZ_AQQR01000001.1"/>
</dbReference>
<accession>A0A225NR52</accession>
<proteinExistence type="predicted"/>
<feature type="transmembrane region" description="Helical" evidence="1">
    <location>
        <begin position="6"/>
        <end position="29"/>
    </location>
</feature>
<evidence type="ECO:0000313" key="3">
    <source>
        <dbReference type="Proteomes" id="UP000215377"/>
    </source>
</evidence>
<dbReference type="OrthoDB" id="9845545at2"/>